<name>A0AC61L5L1_9EURY</name>
<proteinExistence type="predicted"/>
<dbReference type="EMBL" id="PQXF01000003">
    <property type="protein sequence ID" value="PXF61718.1"/>
    <property type="molecule type" value="Genomic_DNA"/>
</dbReference>
<dbReference type="Proteomes" id="UP000248329">
    <property type="component" value="Unassembled WGS sequence"/>
</dbReference>
<evidence type="ECO:0000313" key="2">
    <source>
        <dbReference type="Proteomes" id="UP000248329"/>
    </source>
</evidence>
<gene>
    <name evidence="1" type="ORF">C4B59_02350</name>
</gene>
<protein>
    <submittedName>
        <fullName evidence="1">Uncharacterized protein</fullName>
    </submittedName>
</protein>
<organism evidence="1 2">
    <name type="scientific">Candidatus Methanogaster sp</name>
    <dbReference type="NCBI Taxonomy" id="3386292"/>
    <lineage>
        <taxon>Archaea</taxon>
        <taxon>Methanobacteriati</taxon>
        <taxon>Methanobacteriota</taxon>
        <taxon>Stenosarchaea group</taxon>
        <taxon>Methanomicrobia</taxon>
        <taxon>Methanosarcinales</taxon>
        <taxon>ANME-2 cluster</taxon>
        <taxon>Candidatus Methanogasteraceae</taxon>
        <taxon>Candidatus Methanogaster</taxon>
    </lineage>
</organism>
<sequence length="117" mass="13456">MTRVAINKRLGGSVLNQGAVDFLITKIESTISKKDYRRQIATISAILWYEIVRGHPFVDGNKRTATETMKLFLKQNNFKLNTPLSGLVYISLKIANNEIVYSELIEWIYRRLEHGNV</sequence>
<comment type="caution">
    <text evidence="1">The sequence shown here is derived from an EMBL/GenBank/DDBJ whole genome shotgun (WGS) entry which is preliminary data.</text>
</comment>
<evidence type="ECO:0000313" key="1">
    <source>
        <dbReference type="EMBL" id="PXF61718.1"/>
    </source>
</evidence>
<reference evidence="1" key="1">
    <citation type="submission" date="2018-01" db="EMBL/GenBank/DDBJ databases">
        <authorList>
            <person name="Krukenberg V."/>
        </authorList>
    </citation>
    <scope>NUCLEOTIDE SEQUENCE</scope>
    <source>
        <strain evidence="1">E20ANME2</strain>
    </source>
</reference>
<accession>A0AC61L5L1</accession>